<sequence>MVFSSSGDPKDLRPLTLCARCGSHADARDGFELAGSSKAILDLVSKPRHHQGRTIYRHSTVRGGHEHEQPRFDPFRNEWDDIRVLPSATGVSTSLSTSLRVSFTTCTVARAWTRPRRRVYSAPSKSPTFATRSKLPSLDMSASRTSSTRRRTDTLDTGGSGAPSASSATNPHYGRQRSNSNSTSVSAEGHTIPPDEIAFARRASHNAVERQRRDALNLKYLALGQALPALENIRRPSKTSIINEALAFVVKARTIMRENEALKRENAELKTKLGITEPQQKTTDDTEVTADDKTVIPHVSASDDEAIIDEEDDSTPELPRSTNPSQLSSLSSSLPSSRSFSFSEFYPTPAAQTVEPVYLTRQAPIISSHGMFDVLQGPTPVSSRSSETGGDSASPRQPPLYIVEPQRNYLPQLPQQYAAHTEVPLSTPFDNVQYTASPHMATASSPMPSPTFGRGQHGLGLLNLPTAGDYASSRGSSRGTLTGPAAPVNTVFAAGPDHGQAPHNVLINSQFYDLSPGYLVAEGQNIFWANETDPAAALEDLGDQDAQMIPVELFQANDYFASEFGSGPGGTGE</sequence>
<dbReference type="Gene3D" id="4.10.280.10">
    <property type="entry name" value="Helix-loop-helix DNA-binding domain"/>
    <property type="match status" value="1"/>
</dbReference>
<dbReference type="GO" id="GO:0003700">
    <property type="term" value="F:DNA-binding transcription factor activity"/>
    <property type="evidence" value="ECO:0007669"/>
    <property type="project" value="TreeGrafter"/>
</dbReference>
<evidence type="ECO:0000256" key="1">
    <source>
        <dbReference type="ARBA" id="ARBA00023015"/>
    </source>
</evidence>
<evidence type="ECO:0000259" key="7">
    <source>
        <dbReference type="PROSITE" id="PS50888"/>
    </source>
</evidence>
<feature type="compositionally biased region" description="Polar residues" evidence="6">
    <location>
        <begin position="379"/>
        <end position="395"/>
    </location>
</feature>
<evidence type="ECO:0000256" key="4">
    <source>
        <dbReference type="ARBA" id="ARBA00023163"/>
    </source>
</evidence>
<feature type="compositionally biased region" description="Acidic residues" evidence="6">
    <location>
        <begin position="302"/>
        <end position="315"/>
    </location>
</feature>
<evidence type="ECO:0000256" key="5">
    <source>
        <dbReference type="ARBA" id="ARBA00023242"/>
    </source>
</evidence>
<dbReference type="PANTHER" id="PTHR10328">
    <property type="entry name" value="PROTEIN MAX MYC-ASSOCIATED FACTOR X"/>
    <property type="match status" value="1"/>
</dbReference>
<organism evidence="8 9">
    <name type="scientific">Saitoella complicata (strain BCRC 22490 / CBS 7301 / JCM 7358 / NBRC 10748 / NRRL Y-17804)</name>
    <dbReference type="NCBI Taxonomy" id="698492"/>
    <lineage>
        <taxon>Eukaryota</taxon>
        <taxon>Fungi</taxon>
        <taxon>Dikarya</taxon>
        <taxon>Ascomycota</taxon>
        <taxon>Taphrinomycotina</taxon>
        <taxon>Taphrinomycotina incertae sedis</taxon>
        <taxon>Saitoella</taxon>
    </lineage>
</organism>
<dbReference type="PANTHER" id="PTHR10328:SF3">
    <property type="entry name" value="PROTEIN MAX"/>
    <property type="match status" value="1"/>
</dbReference>
<feature type="region of interest" description="Disordered" evidence="6">
    <location>
        <begin position="117"/>
        <end position="192"/>
    </location>
</feature>
<dbReference type="GO" id="GO:0046983">
    <property type="term" value="F:protein dimerization activity"/>
    <property type="evidence" value="ECO:0007669"/>
    <property type="project" value="InterPro"/>
</dbReference>
<dbReference type="AlphaFoldDB" id="A0A0E9NLV3"/>
<dbReference type="SMART" id="SM00353">
    <property type="entry name" value="HLH"/>
    <property type="match status" value="1"/>
</dbReference>
<name>A0A0E9NLV3_SAICN</name>
<protein>
    <recommendedName>
        <fullName evidence="7">BHLH domain-containing protein</fullName>
    </recommendedName>
</protein>
<keyword evidence="5" id="KW-0539">Nucleus</keyword>
<evidence type="ECO:0000313" key="8">
    <source>
        <dbReference type="EMBL" id="GAO50666.1"/>
    </source>
</evidence>
<reference evidence="8 9" key="2">
    <citation type="journal article" date="2014" name="J. Gen. Appl. Microbiol.">
        <title>The early diverging ascomycetous budding yeast Saitoella complicata has three histone deacetylases belonging to the Clr6, Hos2, and Rpd3 lineages.</title>
        <authorList>
            <person name="Nishida H."/>
            <person name="Matsumoto T."/>
            <person name="Kondo S."/>
            <person name="Hamamoto M."/>
            <person name="Yoshikawa H."/>
        </authorList>
    </citation>
    <scope>NUCLEOTIDE SEQUENCE [LARGE SCALE GENOMIC DNA]</scope>
    <source>
        <strain evidence="8 9">NRRL Y-17804</strain>
    </source>
</reference>
<dbReference type="GO" id="GO:0090575">
    <property type="term" value="C:RNA polymerase II transcription regulator complex"/>
    <property type="evidence" value="ECO:0007669"/>
    <property type="project" value="TreeGrafter"/>
</dbReference>
<reference evidence="8 9" key="3">
    <citation type="journal article" date="2015" name="Genome Announc.">
        <title>Draft Genome Sequence of the Archiascomycetous Yeast Saitoella complicata.</title>
        <authorList>
            <person name="Yamauchi K."/>
            <person name="Kondo S."/>
            <person name="Hamamoto M."/>
            <person name="Takahashi Y."/>
            <person name="Ogura Y."/>
            <person name="Hayashi T."/>
            <person name="Nishida H."/>
        </authorList>
    </citation>
    <scope>NUCLEOTIDE SEQUENCE [LARGE SCALE GENOMIC DNA]</scope>
    <source>
        <strain evidence="8 9">NRRL Y-17804</strain>
    </source>
</reference>
<dbReference type="InterPro" id="IPR036638">
    <property type="entry name" value="HLH_DNA-bd_sf"/>
</dbReference>
<dbReference type="STRING" id="698492.A0A0E9NLV3"/>
<evidence type="ECO:0000313" key="9">
    <source>
        <dbReference type="Proteomes" id="UP000033140"/>
    </source>
</evidence>
<keyword evidence="9" id="KW-1185">Reference proteome</keyword>
<accession>A0A0E9NLV3</accession>
<keyword evidence="2" id="KW-0238">DNA-binding</keyword>
<dbReference type="PROSITE" id="PS50888">
    <property type="entry name" value="BHLH"/>
    <property type="match status" value="1"/>
</dbReference>
<feature type="compositionally biased region" description="Polar residues" evidence="6">
    <location>
        <begin position="176"/>
        <end position="186"/>
    </location>
</feature>
<gene>
    <name evidence="8" type="ORF">G7K_4788-t1</name>
</gene>
<evidence type="ECO:0000256" key="2">
    <source>
        <dbReference type="ARBA" id="ARBA00023125"/>
    </source>
</evidence>
<feature type="domain" description="BHLH" evidence="7">
    <location>
        <begin position="200"/>
        <end position="252"/>
    </location>
</feature>
<keyword evidence="3" id="KW-0010">Activator</keyword>
<feature type="region of interest" description="Disordered" evidence="6">
    <location>
        <begin position="374"/>
        <end position="398"/>
    </location>
</feature>
<dbReference type="InterPro" id="IPR011598">
    <property type="entry name" value="bHLH_dom"/>
</dbReference>
<keyword evidence="1" id="KW-0805">Transcription regulation</keyword>
<keyword evidence="4" id="KW-0804">Transcription</keyword>
<dbReference type="GO" id="GO:0045944">
    <property type="term" value="P:positive regulation of transcription by RNA polymerase II"/>
    <property type="evidence" value="ECO:0007669"/>
    <property type="project" value="TreeGrafter"/>
</dbReference>
<dbReference type="SUPFAM" id="SSF47459">
    <property type="entry name" value="HLH, helix-loop-helix DNA-binding domain"/>
    <property type="match status" value="1"/>
</dbReference>
<proteinExistence type="predicted"/>
<comment type="caution">
    <text evidence="8">The sequence shown here is derived from an EMBL/GenBank/DDBJ whole genome shotgun (WGS) entry which is preliminary data.</text>
</comment>
<reference evidence="8 9" key="1">
    <citation type="journal article" date="2011" name="J. Gen. Appl. Microbiol.">
        <title>Draft genome sequencing of the enigmatic yeast Saitoella complicata.</title>
        <authorList>
            <person name="Nishida H."/>
            <person name="Hamamoto M."/>
            <person name="Sugiyama J."/>
        </authorList>
    </citation>
    <scope>NUCLEOTIDE SEQUENCE [LARGE SCALE GENOMIC DNA]</scope>
    <source>
        <strain evidence="8 9">NRRL Y-17804</strain>
    </source>
</reference>
<dbReference type="GO" id="GO:0003677">
    <property type="term" value="F:DNA binding"/>
    <property type="evidence" value="ECO:0007669"/>
    <property type="project" value="UniProtKB-KW"/>
</dbReference>
<dbReference type="EMBL" id="BACD03000035">
    <property type="protein sequence ID" value="GAO50666.1"/>
    <property type="molecule type" value="Genomic_DNA"/>
</dbReference>
<feature type="region of interest" description="Disordered" evidence="6">
    <location>
        <begin position="273"/>
        <end position="333"/>
    </location>
</feature>
<dbReference type="Pfam" id="PF00010">
    <property type="entry name" value="HLH"/>
    <property type="match status" value="1"/>
</dbReference>
<dbReference type="Proteomes" id="UP000033140">
    <property type="component" value="Unassembled WGS sequence"/>
</dbReference>
<feature type="compositionally biased region" description="Low complexity" evidence="6">
    <location>
        <begin position="321"/>
        <end position="333"/>
    </location>
</feature>
<evidence type="ECO:0000256" key="6">
    <source>
        <dbReference type="SAM" id="MobiDB-lite"/>
    </source>
</evidence>
<evidence type="ECO:0000256" key="3">
    <source>
        <dbReference type="ARBA" id="ARBA00023159"/>
    </source>
</evidence>